<keyword evidence="1" id="KW-0472">Membrane</keyword>
<sequence length="387" mass="40740">MKPKVRKMSYWIMLLVVTGMFAAMLFICPDGIGEGIHNGLTLCATVILPSMFPFMVLSAFLVKSGLALRIGRVLEKPTRLLFGLPGCAATAILMSMIGGYPVGAKAVSELKESGELTESQCSRMFCFCVNAGPAFLIFAVGSNMLGSVQVGVILYASQLIASLLIGIGSRFFLKEKREAKTPPCTAPKRQSAIDAFVNAVADTAKSMLTVCAFVALFAALLGGLSRLGITGQVGLFLQNFFQTLHLPGELARAVLPSFLEVTSGCAAAASATGAAIVFISAAAGWSGLSVHFQVLSLGLKHHVSKSAFWLGRAMAAALAAAATALLLHCFPVELETMVIETSTVPAALSSSAPASIFLLIFSAAMVLVSPQNALEFEHVRAIMKKKR</sequence>
<dbReference type="RefSeq" id="WP_349218382.1">
    <property type="nucleotide sequence ID" value="NZ_JBBMFD010000004.1"/>
</dbReference>
<protein>
    <submittedName>
        <fullName evidence="3">Nucleoside recognition domain-containing protein</fullName>
    </submittedName>
</protein>
<comment type="caution">
    <text evidence="3">The sequence shown here is derived from an EMBL/GenBank/DDBJ whole genome shotgun (WGS) entry which is preliminary data.</text>
</comment>
<proteinExistence type="predicted"/>
<accession>A0ABV1E1W7</accession>
<feature type="transmembrane region" description="Helical" evidence="1">
    <location>
        <begin position="82"/>
        <end position="102"/>
    </location>
</feature>
<feature type="transmembrane region" description="Helical" evidence="1">
    <location>
        <begin position="207"/>
        <end position="229"/>
    </location>
</feature>
<dbReference type="InterPro" id="IPR011642">
    <property type="entry name" value="Gate_dom"/>
</dbReference>
<reference evidence="3 4" key="1">
    <citation type="submission" date="2024-03" db="EMBL/GenBank/DDBJ databases">
        <title>Human intestinal bacterial collection.</title>
        <authorList>
            <person name="Pauvert C."/>
            <person name="Hitch T.C.A."/>
            <person name="Clavel T."/>
        </authorList>
    </citation>
    <scope>NUCLEOTIDE SEQUENCE [LARGE SCALE GENOMIC DNA]</scope>
    <source>
        <strain evidence="3 4">CLA-JM-H44</strain>
    </source>
</reference>
<dbReference type="EMBL" id="JBBMFD010000004">
    <property type="protein sequence ID" value="MEQ2440038.1"/>
    <property type="molecule type" value="Genomic_DNA"/>
</dbReference>
<feature type="transmembrane region" description="Helical" evidence="1">
    <location>
        <begin position="307"/>
        <end position="327"/>
    </location>
</feature>
<feature type="transmembrane region" description="Helical" evidence="1">
    <location>
        <begin position="122"/>
        <end position="140"/>
    </location>
</feature>
<feature type="transmembrane region" description="Helical" evidence="1">
    <location>
        <begin position="9"/>
        <end position="27"/>
    </location>
</feature>
<name>A0ABV1E1W7_9FIRM</name>
<organism evidence="3 4">
    <name type="scientific">Solibaculum intestinale</name>
    <dbReference type="NCBI Taxonomy" id="3133165"/>
    <lineage>
        <taxon>Bacteria</taxon>
        <taxon>Bacillati</taxon>
        <taxon>Bacillota</taxon>
        <taxon>Clostridia</taxon>
        <taxon>Eubacteriales</taxon>
        <taxon>Oscillospiraceae</taxon>
        <taxon>Solibaculum</taxon>
    </lineage>
</organism>
<gene>
    <name evidence="3" type="ORF">WMO26_04270</name>
</gene>
<feature type="transmembrane region" description="Helical" evidence="1">
    <location>
        <begin position="152"/>
        <end position="173"/>
    </location>
</feature>
<keyword evidence="1" id="KW-0812">Transmembrane</keyword>
<evidence type="ECO:0000313" key="3">
    <source>
        <dbReference type="EMBL" id="MEQ2440038.1"/>
    </source>
</evidence>
<feature type="transmembrane region" description="Helical" evidence="1">
    <location>
        <begin position="275"/>
        <end position="295"/>
    </location>
</feature>
<feature type="transmembrane region" description="Helical" evidence="1">
    <location>
        <begin position="347"/>
        <end position="368"/>
    </location>
</feature>
<dbReference type="Pfam" id="PF07670">
    <property type="entry name" value="Gate"/>
    <property type="match status" value="1"/>
</dbReference>
<feature type="transmembrane region" description="Helical" evidence="1">
    <location>
        <begin position="39"/>
        <end position="62"/>
    </location>
</feature>
<feature type="domain" description="Nucleoside transporter/FeoB GTPase Gate" evidence="2">
    <location>
        <begin position="45"/>
        <end position="129"/>
    </location>
</feature>
<keyword evidence="4" id="KW-1185">Reference proteome</keyword>
<evidence type="ECO:0000259" key="2">
    <source>
        <dbReference type="Pfam" id="PF07670"/>
    </source>
</evidence>
<dbReference type="Proteomes" id="UP001489509">
    <property type="component" value="Unassembled WGS sequence"/>
</dbReference>
<evidence type="ECO:0000256" key="1">
    <source>
        <dbReference type="SAM" id="Phobius"/>
    </source>
</evidence>
<keyword evidence="1" id="KW-1133">Transmembrane helix</keyword>
<evidence type="ECO:0000313" key="4">
    <source>
        <dbReference type="Proteomes" id="UP001489509"/>
    </source>
</evidence>